<dbReference type="Proteomes" id="UP000028878">
    <property type="component" value="Unassembled WGS sequence"/>
</dbReference>
<dbReference type="Gene3D" id="3.30.70.360">
    <property type="match status" value="1"/>
</dbReference>
<reference evidence="7" key="1">
    <citation type="submission" date="2014-02" db="EMBL/GenBank/DDBJ databases">
        <authorList>
            <person name="Gan H."/>
        </authorList>
    </citation>
    <scope>NUCLEOTIDE SEQUENCE [LARGE SCALE GENOMIC DNA]</scope>
    <source>
        <strain evidence="7">S1</strain>
    </source>
</reference>
<evidence type="ECO:0000256" key="1">
    <source>
        <dbReference type="ARBA" id="ARBA00001947"/>
    </source>
</evidence>
<dbReference type="SUPFAM" id="SSF53187">
    <property type="entry name" value="Zn-dependent exopeptidases"/>
    <property type="match status" value="1"/>
</dbReference>
<sequence length="416" mass="44518">MTTPHQQLDAWIDAHFDEQIAFLQQLVRVPTDTPPGNNAPHAERTAELLAAMGYAAEQHAVPEAEVQAAGLQSITNLIVRRRFADGGPVIALNAHGDVVPPGEGWTHDPYGGEIADGALYGRATAVSKSDFSSFTFALRALESLKAPLKGGVELHFTYDEEFGGELGPGWLLAKGLTKPDLMIAAGFSYQVVVAHNGCLQLEVTVQGDMAHAAIPDSGTDALQGATHILNALYALNRDYLQVRSGVEGITHPYLNVGLISGGTNTNVIPGKVVLKLDRRMIPEEDPVQVEAALRETIAQAAASFAPPRGGKALRVDVKRMLLARAMQPLAGNAALVKALQTNGEAVFGEPIPAVGTPLYTDVRLYVERGIPGVIYGAGPRTVRESNAKRADEHVRLDDLRRATKVIARTLHDLLRA</sequence>
<evidence type="ECO:0000256" key="3">
    <source>
        <dbReference type="ARBA" id="ARBA00022801"/>
    </source>
</evidence>
<dbReference type="InterPro" id="IPR050072">
    <property type="entry name" value="Peptidase_M20A"/>
</dbReference>
<dbReference type="EMBL" id="CCAE010000001">
    <property type="protein sequence ID" value="CDN85717.1"/>
    <property type="molecule type" value="Genomic_DNA"/>
</dbReference>
<organism evidence="6 7">
    <name type="scientific">Hydrogenophaga intermedia</name>
    <dbReference type="NCBI Taxonomy" id="65786"/>
    <lineage>
        <taxon>Bacteria</taxon>
        <taxon>Pseudomonadati</taxon>
        <taxon>Pseudomonadota</taxon>
        <taxon>Betaproteobacteria</taxon>
        <taxon>Burkholderiales</taxon>
        <taxon>Comamonadaceae</taxon>
        <taxon>Hydrogenophaga</taxon>
    </lineage>
</organism>
<keyword evidence="7" id="KW-1185">Reference proteome</keyword>
<comment type="cofactor">
    <cofactor evidence="1">
        <name>Zn(2+)</name>
        <dbReference type="ChEBI" id="CHEBI:29105"/>
    </cofactor>
</comment>
<keyword evidence="2" id="KW-0479">Metal-binding</keyword>
<proteinExistence type="predicted"/>
<protein>
    <submittedName>
        <fullName evidence="6">Acetylornithine deacetylase or succinyl-diaminopimelate desuccinylase</fullName>
        <ecNumber evidence="6">3.5.1.18</ecNumber>
    </submittedName>
</protein>
<reference evidence="7" key="2">
    <citation type="submission" date="2014-11" db="EMBL/GenBank/DDBJ databases">
        <title>Draft genome sequence of Hydrogenophaga intermedia S1.</title>
        <authorList>
            <person name="Gan H.M."/>
            <person name="Chew T.H."/>
            <person name="Stolz A."/>
        </authorList>
    </citation>
    <scope>NUCLEOTIDE SEQUENCE [LARGE SCALE GENOMIC DNA]</scope>
    <source>
        <strain evidence="7">S1</strain>
    </source>
</reference>
<evidence type="ECO:0000259" key="5">
    <source>
        <dbReference type="Pfam" id="PF07687"/>
    </source>
</evidence>
<evidence type="ECO:0000313" key="7">
    <source>
        <dbReference type="Proteomes" id="UP000028878"/>
    </source>
</evidence>
<dbReference type="InterPro" id="IPR036264">
    <property type="entry name" value="Bact_exopeptidase_dim_dom"/>
</dbReference>
<dbReference type="PROSITE" id="PS00758">
    <property type="entry name" value="ARGE_DAPE_CPG2_1"/>
    <property type="match status" value="1"/>
</dbReference>
<name>A0A1L1PFJ1_HYDIT</name>
<dbReference type="AlphaFoldDB" id="A0A1L1PFJ1"/>
<evidence type="ECO:0000256" key="2">
    <source>
        <dbReference type="ARBA" id="ARBA00022723"/>
    </source>
</evidence>
<dbReference type="EC" id="3.5.1.18" evidence="6"/>
<dbReference type="Pfam" id="PF07687">
    <property type="entry name" value="M20_dimer"/>
    <property type="match status" value="1"/>
</dbReference>
<evidence type="ECO:0000313" key="6">
    <source>
        <dbReference type="EMBL" id="CDN85717.1"/>
    </source>
</evidence>
<dbReference type="CDD" id="cd02697">
    <property type="entry name" value="M20_like"/>
    <property type="match status" value="1"/>
</dbReference>
<keyword evidence="3 6" id="KW-0378">Hydrolase</keyword>
<dbReference type="RefSeq" id="WP_009519991.1">
    <property type="nucleotide sequence ID" value="NZ_CCAE010000001.1"/>
</dbReference>
<dbReference type="GO" id="GO:0009014">
    <property type="term" value="F:succinyl-diaminopimelate desuccinylase activity"/>
    <property type="evidence" value="ECO:0007669"/>
    <property type="project" value="UniProtKB-EC"/>
</dbReference>
<dbReference type="PANTHER" id="PTHR43808">
    <property type="entry name" value="ACETYLORNITHINE DEACETYLASE"/>
    <property type="match status" value="1"/>
</dbReference>
<accession>A0A1L1PFJ1</accession>
<evidence type="ECO:0000256" key="4">
    <source>
        <dbReference type="ARBA" id="ARBA00022833"/>
    </source>
</evidence>
<dbReference type="InterPro" id="IPR011650">
    <property type="entry name" value="Peptidase_M20_dimer"/>
</dbReference>
<dbReference type="GO" id="GO:0046872">
    <property type="term" value="F:metal ion binding"/>
    <property type="evidence" value="ECO:0007669"/>
    <property type="project" value="UniProtKB-KW"/>
</dbReference>
<dbReference type="Gene3D" id="3.40.630.10">
    <property type="entry name" value="Zn peptidases"/>
    <property type="match status" value="1"/>
</dbReference>
<feature type="domain" description="Peptidase M20 dimerisation" evidence="5">
    <location>
        <begin position="193"/>
        <end position="302"/>
    </location>
</feature>
<dbReference type="InterPro" id="IPR001261">
    <property type="entry name" value="ArgE/DapE_CS"/>
</dbReference>
<dbReference type="InterPro" id="IPR002933">
    <property type="entry name" value="Peptidase_M20"/>
</dbReference>
<keyword evidence="4" id="KW-0862">Zinc</keyword>
<gene>
    <name evidence="6" type="ORF">BN948_00108</name>
</gene>
<dbReference type="SUPFAM" id="SSF55031">
    <property type="entry name" value="Bacterial exopeptidase dimerisation domain"/>
    <property type="match status" value="1"/>
</dbReference>
<dbReference type="Pfam" id="PF01546">
    <property type="entry name" value="Peptidase_M20"/>
    <property type="match status" value="1"/>
</dbReference>